<evidence type="ECO:0000313" key="1">
    <source>
        <dbReference type="EMBL" id="CAA9316113.1"/>
    </source>
</evidence>
<dbReference type="AlphaFoldDB" id="A0A6J4KUZ4"/>
<protein>
    <recommendedName>
        <fullName evidence="2">Mobile element protein</fullName>
    </recommendedName>
</protein>
<proteinExistence type="predicted"/>
<evidence type="ECO:0008006" key="2">
    <source>
        <dbReference type="Google" id="ProtNLM"/>
    </source>
</evidence>
<organism evidence="1">
    <name type="scientific">uncultured Leptolyngbya sp</name>
    <dbReference type="NCBI Taxonomy" id="332963"/>
    <lineage>
        <taxon>Bacteria</taxon>
        <taxon>Bacillati</taxon>
        <taxon>Cyanobacteriota</taxon>
        <taxon>Cyanophyceae</taxon>
        <taxon>Leptolyngbyales</taxon>
        <taxon>Leptolyngbyaceae</taxon>
        <taxon>Leptolyngbya group</taxon>
        <taxon>Leptolyngbya</taxon>
        <taxon>environmental samples</taxon>
    </lineage>
</organism>
<gene>
    <name evidence="1" type="ORF">AVDCRST_MAG94-1219</name>
</gene>
<reference evidence="1" key="1">
    <citation type="submission" date="2020-02" db="EMBL/GenBank/DDBJ databases">
        <authorList>
            <person name="Meier V. D."/>
        </authorList>
    </citation>
    <scope>NUCLEOTIDE SEQUENCE</scope>
    <source>
        <strain evidence="1">AVDCRST_MAG94</strain>
    </source>
</reference>
<dbReference type="EMBL" id="CADCTY010000419">
    <property type="protein sequence ID" value="CAA9316113.1"/>
    <property type="molecule type" value="Genomic_DNA"/>
</dbReference>
<name>A0A6J4KUZ4_9CYAN</name>
<sequence length="78" mass="8956">MTIVVHFHQAGYRDFKHYYQKRVCKHLFAEFPRLVSYGRFVELMPGVLLVLCAYLQSRFQSPALAGLVPEPGSPWGNS</sequence>
<accession>A0A6J4KUZ4</accession>